<dbReference type="RefSeq" id="WP_221048292.1">
    <property type="nucleotide sequence ID" value="NZ_AP019782.1"/>
</dbReference>
<evidence type="ECO:0000256" key="7">
    <source>
        <dbReference type="ARBA" id="ARBA00023204"/>
    </source>
</evidence>
<feature type="domain" description="RecF/RecN/SMC N-terminal" evidence="11">
    <location>
        <begin position="12"/>
        <end position="512"/>
    </location>
</feature>
<dbReference type="PANTHER" id="PTHR11059:SF0">
    <property type="entry name" value="DNA REPAIR PROTEIN RECN"/>
    <property type="match status" value="1"/>
</dbReference>
<dbReference type="InterPro" id="IPR003395">
    <property type="entry name" value="RecF/RecN/SMC_N"/>
</dbReference>
<dbReference type="EMBL" id="AP019782">
    <property type="protein sequence ID" value="BBL70202.1"/>
    <property type="molecule type" value="Genomic_DNA"/>
</dbReference>
<dbReference type="PIRSF" id="PIRSF003128">
    <property type="entry name" value="RecN"/>
    <property type="match status" value="1"/>
</dbReference>
<dbReference type="FunFam" id="3.40.50.300:FF:000356">
    <property type="entry name" value="DNA repair protein RecN"/>
    <property type="match status" value="1"/>
</dbReference>
<dbReference type="KEGG" id="moz:MoryE10_08080"/>
<evidence type="ECO:0000256" key="2">
    <source>
        <dbReference type="ARBA" id="ARBA00009441"/>
    </source>
</evidence>
<evidence type="ECO:0000256" key="6">
    <source>
        <dbReference type="ARBA" id="ARBA00022840"/>
    </source>
</evidence>
<keyword evidence="6" id="KW-0067">ATP-binding</keyword>
<dbReference type="FunFam" id="3.40.50.300:FF:000319">
    <property type="entry name" value="DNA repair protein RecN"/>
    <property type="match status" value="1"/>
</dbReference>
<dbReference type="CDD" id="cd03241">
    <property type="entry name" value="ABC_RecN"/>
    <property type="match status" value="2"/>
</dbReference>
<keyword evidence="7 9" id="KW-0234">DNA repair</keyword>
<evidence type="ECO:0000256" key="5">
    <source>
        <dbReference type="ARBA" id="ARBA00022763"/>
    </source>
</evidence>
<comment type="similarity">
    <text evidence="2 9">Belongs to the RecN family.</text>
</comment>
<dbReference type="Pfam" id="PF02463">
    <property type="entry name" value="SMC_N"/>
    <property type="match status" value="1"/>
</dbReference>
<dbReference type="AlphaFoldDB" id="A0A8D4VN89"/>
<dbReference type="InterPro" id="IPR004604">
    <property type="entry name" value="DNA_recomb/repair_RecN"/>
</dbReference>
<accession>A0A8D4VN89</accession>
<sequence length="556" mass="60939">MLTTLQIRDLAVVAALDLDLNGGLTVLTGETGAGKSILLTALGLALGGRADSGFVRPGSQRAEVCAEFQLGNADELRHWLADNELESDDTCLIRRTVTSDGRSKAYINDRPVTLQALQEFAANLVEIHGQHAHVKLLQSKEQRRLLDEAAGNGALLQETEALYKRWHKLRTELEQASAAGRDRGAREELLRYQVDELESAQVESLDYQALSEEHTRQANLGKILEVGQAQLECLVDDDRQSADALLKHAVQALTDLSRVDPAFEETVALLQEAHIQVKEAGHGLRRHLDSLEADPAHMEKLEQQLGSLHDLARKHQVRPEHLADHLQALRSELAGLESGGERLEKLAQELGQVENDYRRAAQALSQQRKDKAQGLQEQISATIRELGMPQGNFVVEIAPLDDGEPRPHGLDQVEFLVSANPGLPPRPLNKCASGGELSRISLAIQVAVIDGKTTPTLIFDEVDSGIGGRVAEIVGQKLRALGQTKQVLCVTHLPQVAAHGHQHLLVEKSQQGDVTQSNVRQLEPDERVQETARMLGGIRITEQTLAHAREMLGWVA</sequence>
<evidence type="ECO:0000256" key="9">
    <source>
        <dbReference type="PIRNR" id="PIRNR003128"/>
    </source>
</evidence>
<keyword evidence="4" id="KW-0547">Nucleotide-binding</keyword>
<keyword evidence="5 9" id="KW-0227">DNA damage</keyword>
<comment type="function">
    <text evidence="1 9">May be involved in recombinational repair of damaged DNA.</text>
</comment>
<proteinExistence type="inferred from homology"/>
<dbReference type="Proteomes" id="UP000824988">
    <property type="component" value="Chromosome"/>
</dbReference>
<reference evidence="12" key="1">
    <citation type="submission" date="2019-06" db="EMBL/GenBank/DDBJ databases">
        <title>Complete genome sequence of Methylogaea oryzae strain JCM16910.</title>
        <authorList>
            <person name="Asakawa S."/>
        </authorList>
    </citation>
    <scope>NUCLEOTIDE SEQUENCE</scope>
    <source>
        <strain evidence="12">E10</strain>
    </source>
</reference>
<dbReference type="PANTHER" id="PTHR11059">
    <property type="entry name" value="DNA REPAIR PROTEIN RECN"/>
    <property type="match status" value="1"/>
</dbReference>
<feature type="coiled-coil region" evidence="10">
    <location>
        <begin position="298"/>
        <end position="363"/>
    </location>
</feature>
<gene>
    <name evidence="12" type="primary">recN</name>
    <name evidence="12" type="ORF">MoryE10_08080</name>
</gene>
<dbReference type="GO" id="GO:0009432">
    <property type="term" value="P:SOS response"/>
    <property type="evidence" value="ECO:0007669"/>
    <property type="project" value="TreeGrafter"/>
</dbReference>
<evidence type="ECO:0000313" key="13">
    <source>
        <dbReference type="Proteomes" id="UP000824988"/>
    </source>
</evidence>
<dbReference type="NCBIfam" id="TIGR00634">
    <property type="entry name" value="recN"/>
    <property type="match status" value="1"/>
</dbReference>
<dbReference type="GO" id="GO:0006310">
    <property type="term" value="P:DNA recombination"/>
    <property type="evidence" value="ECO:0007669"/>
    <property type="project" value="InterPro"/>
</dbReference>
<protein>
    <recommendedName>
        <fullName evidence="3 9">DNA repair protein RecN</fullName>
    </recommendedName>
    <alternativeName>
        <fullName evidence="8 9">Recombination protein N</fullName>
    </alternativeName>
</protein>
<dbReference type="NCBIfam" id="NF008121">
    <property type="entry name" value="PRK10869.1"/>
    <property type="match status" value="1"/>
</dbReference>
<keyword evidence="13" id="KW-1185">Reference proteome</keyword>
<evidence type="ECO:0000256" key="10">
    <source>
        <dbReference type="SAM" id="Coils"/>
    </source>
</evidence>
<evidence type="ECO:0000256" key="1">
    <source>
        <dbReference type="ARBA" id="ARBA00003618"/>
    </source>
</evidence>
<keyword evidence="10" id="KW-0175">Coiled coil</keyword>
<dbReference type="GO" id="GO:0043590">
    <property type="term" value="C:bacterial nucleoid"/>
    <property type="evidence" value="ECO:0007669"/>
    <property type="project" value="TreeGrafter"/>
</dbReference>
<evidence type="ECO:0000256" key="4">
    <source>
        <dbReference type="ARBA" id="ARBA00022741"/>
    </source>
</evidence>
<evidence type="ECO:0000256" key="8">
    <source>
        <dbReference type="ARBA" id="ARBA00033408"/>
    </source>
</evidence>
<evidence type="ECO:0000256" key="3">
    <source>
        <dbReference type="ARBA" id="ARBA00021315"/>
    </source>
</evidence>
<evidence type="ECO:0000313" key="12">
    <source>
        <dbReference type="EMBL" id="BBL70202.1"/>
    </source>
</evidence>
<evidence type="ECO:0000259" key="11">
    <source>
        <dbReference type="Pfam" id="PF02463"/>
    </source>
</evidence>
<name>A0A8D4VN89_9GAMM</name>
<dbReference type="GO" id="GO:0006281">
    <property type="term" value="P:DNA repair"/>
    <property type="evidence" value="ECO:0007669"/>
    <property type="project" value="UniProtKB-KW"/>
</dbReference>
<dbReference type="GO" id="GO:0005524">
    <property type="term" value="F:ATP binding"/>
    <property type="evidence" value="ECO:0007669"/>
    <property type="project" value="UniProtKB-KW"/>
</dbReference>
<organism evidence="12 13">
    <name type="scientific">Methylogaea oryzae</name>
    <dbReference type="NCBI Taxonomy" id="1295382"/>
    <lineage>
        <taxon>Bacteria</taxon>
        <taxon>Pseudomonadati</taxon>
        <taxon>Pseudomonadota</taxon>
        <taxon>Gammaproteobacteria</taxon>
        <taxon>Methylococcales</taxon>
        <taxon>Methylococcaceae</taxon>
        <taxon>Methylogaea</taxon>
    </lineage>
</organism>